<dbReference type="Proteomes" id="UP000005439">
    <property type="component" value="Chromosome"/>
</dbReference>
<name>G8U000_SULAD</name>
<keyword evidence="2" id="KW-1185">Reference proteome</keyword>
<dbReference type="STRING" id="679936.Sulac_0656"/>
<evidence type="ECO:0000313" key="1">
    <source>
        <dbReference type="EMBL" id="AEW04169.1"/>
    </source>
</evidence>
<accession>G8U000</accession>
<dbReference type="HOGENOM" id="CLU_1460573_0_0_9"/>
<protein>
    <submittedName>
        <fullName evidence="1">Uncharacterized protein</fullName>
    </submittedName>
</protein>
<proteinExistence type="predicted"/>
<dbReference type="EMBL" id="CP003179">
    <property type="protein sequence ID" value="AEW04169.1"/>
    <property type="molecule type" value="Genomic_DNA"/>
</dbReference>
<dbReference type="Gene3D" id="3.20.20.140">
    <property type="entry name" value="Metal-dependent hydrolases"/>
    <property type="match status" value="1"/>
</dbReference>
<gene>
    <name evidence="1" type="ordered locus">Sulac_0656</name>
</gene>
<sequence length="185" mass="19873">MTQMTLFDVVTQSPAATEARVFLAVGGVPVERTRDHVRMQSFRTARVETASDCGVLGEQVGDVLADWHRTGRAVAVAAFVAGLLDRFPALQVVRTEALHAVPTLADRLARQSEALDAEQFVAVTLTPQGDHLQTQALIQLDPDLTADVVKALGQALGRWARAESPSSVDDLPARFLAGFQYGLPA</sequence>
<dbReference type="PATRIC" id="fig|679936.5.peg.706"/>
<organism evidence="1 2">
    <name type="scientific">Sulfobacillus acidophilus (strain ATCC 700253 / DSM 10332 / NAL)</name>
    <dbReference type="NCBI Taxonomy" id="679936"/>
    <lineage>
        <taxon>Bacteria</taxon>
        <taxon>Bacillati</taxon>
        <taxon>Bacillota</taxon>
        <taxon>Clostridia</taxon>
        <taxon>Eubacteriales</taxon>
        <taxon>Clostridiales Family XVII. Incertae Sedis</taxon>
        <taxon>Sulfobacillus</taxon>
    </lineage>
</organism>
<reference evidence="2" key="1">
    <citation type="submission" date="2011-12" db="EMBL/GenBank/DDBJ databases">
        <title>The complete genome of chromosome of Sulfobacillus acidophilus DSM 10332.</title>
        <authorList>
            <person name="Lucas S."/>
            <person name="Han J."/>
            <person name="Lapidus A."/>
            <person name="Bruce D."/>
            <person name="Goodwin L."/>
            <person name="Pitluck S."/>
            <person name="Peters L."/>
            <person name="Kyrpides N."/>
            <person name="Mavromatis K."/>
            <person name="Ivanova N."/>
            <person name="Mikhailova N."/>
            <person name="Chertkov O."/>
            <person name="Saunders E."/>
            <person name="Detter J.C."/>
            <person name="Tapia R."/>
            <person name="Han C."/>
            <person name="Land M."/>
            <person name="Hauser L."/>
            <person name="Markowitz V."/>
            <person name="Cheng J.-F."/>
            <person name="Hugenholtz P."/>
            <person name="Woyke T."/>
            <person name="Wu D."/>
            <person name="Pukall R."/>
            <person name="Gehrich-Schroeter G."/>
            <person name="Schneider S."/>
            <person name="Klenk H.-P."/>
            <person name="Eisen J.A."/>
        </authorList>
    </citation>
    <scope>NUCLEOTIDE SEQUENCE [LARGE SCALE GENOMIC DNA]</scope>
    <source>
        <strain evidence="2">ATCC 700253 / DSM 10332 / NAL</strain>
    </source>
</reference>
<dbReference type="KEGG" id="sap:Sulac_0656"/>
<evidence type="ECO:0000313" key="2">
    <source>
        <dbReference type="Proteomes" id="UP000005439"/>
    </source>
</evidence>
<reference evidence="1 2" key="2">
    <citation type="journal article" date="2012" name="Stand. Genomic Sci.">
        <title>Complete genome sequence of the moderately thermophilic mineral-sulfide-oxidizing firmicute Sulfobacillus acidophilus type strain (NAL(T)).</title>
        <authorList>
            <person name="Anderson I."/>
            <person name="Chertkov O."/>
            <person name="Chen A."/>
            <person name="Saunders E."/>
            <person name="Lapidus A."/>
            <person name="Nolan M."/>
            <person name="Lucas S."/>
            <person name="Hammon N."/>
            <person name="Deshpande S."/>
            <person name="Cheng J.F."/>
            <person name="Han C."/>
            <person name="Tapia R."/>
            <person name="Goodwin L.A."/>
            <person name="Pitluck S."/>
            <person name="Liolios K."/>
            <person name="Pagani I."/>
            <person name="Ivanova N."/>
            <person name="Mikhailova N."/>
            <person name="Pati A."/>
            <person name="Palaniappan K."/>
            <person name="Land M."/>
            <person name="Pan C."/>
            <person name="Rohde M."/>
            <person name="Pukall R."/>
            <person name="Goker M."/>
            <person name="Detter J.C."/>
            <person name="Woyke T."/>
            <person name="Bristow J."/>
            <person name="Eisen J.A."/>
            <person name="Markowitz V."/>
            <person name="Hugenholtz P."/>
            <person name="Kyrpides N.C."/>
            <person name="Klenk H.P."/>
            <person name="Mavromatis K."/>
        </authorList>
    </citation>
    <scope>NUCLEOTIDE SEQUENCE [LARGE SCALE GENOMIC DNA]</scope>
    <source>
        <strain evidence="2">ATCC 700253 / DSM 10332 / NAL</strain>
    </source>
</reference>
<dbReference type="AlphaFoldDB" id="G8U000"/>